<dbReference type="SUPFAM" id="SSF52833">
    <property type="entry name" value="Thioredoxin-like"/>
    <property type="match status" value="1"/>
</dbReference>
<dbReference type="OrthoDB" id="9762614at2"/>
<name>A0A2P2DBM2_9LEPT</name>
<dbReference type="RefSeq" id="WP_108959167.1">
    <property type="nucleotide sequence ID" value="NZ_BFAZ01000006.1"/>
</dbReference>
<evidence type="ECO:0000313" key="2">
    <source>
        <dbReference type="EMBL" id="GBF42036.1"/>
    </source>
</evidence>
<accession>A0A2P2DBM2</accession>
<sequence length="690" mass="80509">MANLSKKPNRLVHEKSPYLLQHAHNPVDWFPWGPEAFEKAVTEDKVILLSIGYSTCHWCHVMERESFEDESTAEVLNRDFVCIKLDREERPDIDKIYMDALHAMGTQGGWPLNMFLTPMKEPILGGTYFPPENRYGKRSFKEVLKLVNQAWIHQKGELLQAAKDLTIYLKENETRTNAGQVPEKQILIQNFNRYIQVYDKDYFGFKTNSVNKFPPSMALSFLLDYYMIEKDNRALELAFNTAYAMKSGGIYDQVGGGICRYATDHEWLVPHFEKMLYDNSLFVETLAKLYRITNETFFLETIQEIISYIERDMRLNVGGIASAEDADSEGVEGKFYVWTESEIKSLVSDEEILNFWNVTEEGNFEHNQNILNVYFKGKNPFTHGIQFKKDFKERIQKAKDILLERRNTRIRPLRDDKILTSWNCLWIRALLSSYEVTGETKYLNQAKEIYDFILTYLVKENGSVLRRFRDGETKYFGTLSDYSELIWVCLRLFQLNGGIHYFEKGIQIWEYLENHFLSDVGPYYESYEGNEDLIVRTIEGYDGVEPSGNSTILHCFYFLNSMGFLNGKLETKANSIFAYFLPELTQNSLSYPSMLSAFLKFQTPSKEVLVVYRNQSEDIVKNIRMKLSQIKDPTLVWCVLSEEECRSLENRLGLLQGRDAGNGIRYFVCQNFHCELPKDNWEETLQLISQ</sequence>
<comment type="caution">
    <text evidence="2">The sequence shown here is derived from an EMBL/GenBank/DDBJ whole genome shotgun (WGS) entry which is preliminary data.</text>
</comment>
<dbReference type="InterPro" id="IPR024705">
    <property type="entry name" value="Ssp411"/>
</dbReference>
<dbReference type="InterPro" id="IPR008928">
    <property type="entry name" value="6-hairpin_glycosidase_sf"/>
</dbReference>
<dbReference type="EMBL" id="BFAZ01000006">
    <property type="protein sequence ID" value="GBF42036.1"/>
    <property type="molecule type" value="Genomic_DNA"/>
</dbReference>
<dbReference type="InterPro" id="IPR036249">
    <property type="entry name" value="Thioredoxin-like_sf"/>
</dbReference>
<evidence type="ECO:0000313" key="3">
    <source>
        <dbReference type="Proteomes" id="UP000245206"/>
    </source>
</evidence>
<evidence type="ECO:0000259" key="1">
    <source>
        <dbReference type="Pfam" id="PF03190"/>
    </source>
</evidence>
<organism evidence="2 3">
    <name type="scientific">Leptospira ellinghausenii</name>
    <dbReference type="NCBI Taxonomy" id="1917822"/>
    <lineage>
        <taxon>Bacteria</taxon>
        <taxon>Pseudomonadati</taxon>
        <taxon>Spirochaetota</taxon>
        <taxon>Spirochaetia</taxon>
        <taxon>Leptospirales</taxon>
        <taxon>Leptospiraceae</taxon>
        <taxon>Leptospira</taxon>
    </lineage>
</organism>
<dbReference type="PANTHER" id="PTHR42899:SF1">
    <property type="entry name" value="SPERMATOGENESIS-ASSOCIATED PROTEIN 20"/>
    <property type="match status" value="1"/>
</dbReference>
<gene>
    <name evidence="2" type="ORF">LPTSP2_13220</name>
</gene>
<keyword evidence="3" id="KW-1185">Reference proteome</keyword>
<dbReference type="AlphaFoldDB" id="A0A2P2DBM2"/>
<dbReference type="PANTHER" id="PTHR42899">
    <property type="entry name" value="SPERMATOGENESIS-ASSOCIATED PROTEIN 20"/>
    <property type="match status" value="1"/>
</dbReference>
<proteinExistence type="predicted"/>
<reference evidence="3" key="1">
    <citation type="journal article" date="2019" name="Microbiol. Immunol.">
        <title>Molecular and phenotypic characterization of Leptospira johnsonii sp. nov., Leptospira ellinghausenii sp. nov. and Leptospira ryugenii sp. nov. isolated from soil and water in Japan.</title>
        <authorList>
            <person name="Masuzawa T."/>
            <person name="Saito M."/>
            <person name="Nakao R."/>
            <person name="Nikaido Y."/>
            <person name="Matsumoto M."/>
            <person name="Ogawa M."/>
            <person name="Yokoyama M."/>
            <person name="Hidaka Y."/>
            <person name="Tomita J."/>
            <person name="Sakakibara K."/>
            <person name="Suzuki K."/>
            <person name="Yasuda S."/>
            <person name="Sato H."/>
            <person name="Yamaguchi M."/>
            <person name="Yoshida S.I."/>
            <person name="Koizumi N."/>
            <person name="Kawamura Y."/>
        </authorList>
    </citation>
    <scope>NUCLEOTIDE SEQUENCE [LARGE SCALE GENOMIC DNA]</scope>
    <source>
        <strain evidence="3">E18</strain>
    </source>
</reference>
<dbReference type="Pfam" id="PF03190">
    <property type="entry name" value="Thioredox_DsbH"/>
    <property type="match status" value="1"/>
</dbReference>
<dbReference type="Gene3D" id="3.40.30.10">
    <property type="entry name" value="Glutaredoxin"/>
    <property type="match status" value="1"/>
</dbReference>
<dbReference type="GO" id="GO:0005975">
    <property type="term" value="P:carbohydrate metabolic process"/>
    <property type="evidence" value="ECO:0007669"/>
    <property type="project" value="InterPro"/>
</dbReference>
<dbReference type="PIRSF" id="PIRSF006402">
    <property type="entry name" value="UCP006402_thioredoxin"/>
    <property type="match status" value="1"/>
</dbReference>
<dbReference type="CDD" id="cd02955">
    <property type="entry name" value="SSP411"/>
    <property type="match status" value="1"/>
</dbReference>
<dbReference type="SUPFAM" id="SSF48208">
    <property type="entry name" value="Six-hairpin glycosidases"/>
    <property type="match status" value="1"/>
</dbReference>
<feature type="domain" description="Spermatogenesis-associated protein 20-like TRX" evidence="1">
    <location>
        <begin position="8"/>
        <end position="168"/>
    </location>
</feature>
<protein>
    <recommendedName>
        <fullName evidence="1">Spermatogenesis-associated protein 20-like TRX domain-containing protein</fullName>
    </recommendedName>
</protein>
<dbReference type="InterPro" id="IPR004879">
    <property type="entry name" value="Ssp411-like_TRX"/>
</dbReference>
<dbReference type="Proteomes" id="UP000245206">
    <property type="component" value="Unassembled WGS sequence"/>
</dbReference>
<dbReference type="Gene3D" id="1.50.10.20">
    <property type="match status" value="2"/>
</dbReference>